<evidence type="ECO:0000313" key="3">
    <source>
        <dbReference type="Proteomes" id="UP001530315"/>
    </source>
</evidence>
<protein>
    <submittedName>
        <fullName evidence="2">Uncharacterized protein</fullName>
    </submittedName>
</protein>
<gene>
    <name evidence="2" type="ORF">ACHAW5_002560</name>
</gene>
<reference evidence="2 3" key="1">
    <citation type="submission" date="2024-10" db="EMBL/GenBank/DDBJ databases">
        <title>Updated reference genomes for cyclostephanoid diatoms.</title>
        <authorList>
            <person name="Roberts W.R."/>
            <person name="Alverson A.J."/>
        </authorList>
    </citation>
    <scope>NUCLEOTIDE SEQUENCE [LARGE SCALE GENOMIC DNA]</scope>
    <source>
        <strain evidence="2 3">AJA276-08</strain>
    </source>
</reference>
<feature type="region of interest" description="Disordered" evidence="1">
    <location>
        <begin position="16"/>
        <end position="36"/>
    </location>
</feature>
<sequence>MISDCRLRRRLRLPRNHSDEDDHGDGVGEGEAPYTDGEYDLPIVPLADYFDHGSEYEEIIYHLLARYGFLNETCPATYCKLLPPTVNRDMLNLGYLQGMMLFYRNGEVADKVWDIFVYSYLVSVDVNKDVRALMNAHHIGRLSSKLALHEQHYPTVSAALLEHVNSFIEEIDVLIAKAEKIEVRDPNLVFVCNEHPRLPLIHRLNLLSGRRSRTFGTDI</sequence>
<keyword evidence="3" id="KW-1185">Reference proteome</keyword>
<dbReference type="EMBL" id="JALLAZ020001733">
    <property type="protein sequence ID" value="KAL3766214.1"/>
    <property type="molecule type" value="Genomic_DNA"/>
</dbReference>
<evidence type="ECO:0000256" key="1">
    <source>
        <dbReference type="SAM" id="MobiDB-lite"/>
    </source>
</evidence>
<proteinExistence type="predicted"/>
<comment type="caution">
    <text evidence="2">The sequence shown here is derived from an EMBL/GenBank/DDBJ whole genome shotgun (WGS) entry which is preliminary data.</text>
</comment>
<dbReference type="Proteomes" id="UP001530315">
    <property type="component" value="Unassembled WGS sequence"/>
</dbReference>
<evidence type="ECO:0000313" key="2">
    <source>
        <dbReference type="EMBL" id="KAL3766214.1"/>
    </source>
</evidence>
<name>A0ABD3MSW6_9STRA</name>
<dbReference type="AlphaFoldDB" id="A0ABD3MSW6"/>
<accession>A0ABD3MSW6</accession>
<organism evidence="2 3">
    <name type="scientific">Stephanodiscus triporus</name>
    <dbReference type="NCBI Taxonomy" id="2934178"/>
    <lineage>
        <taxon>Eukaryota</taxon>
        <taxon>Sar</taxon>
        <taxon>Stramenopiles</taxon>
        <taxon>Ochrophyta</taxon>
        <taxon>Bacillariophyta</taxon>
        <taxon>Coscinodiscophyceae</taxon>
        <taxon>Thalassiosirophycidae</taxon>
        <taxon>Stephanodiscales</taxon>
        <taxon>Stephanodiscaceae</taxon>
        <taxon>Stephanodiscus</taxon>
    </lineage>
</organism>
<feature type="compositionally biased region" description="Basic and acidic residues" evidence="1">
    <location>
        <begin position="16"/>
        <end position="26"/>
    </location>
</feature>